<evidence type="ECO:0000313" key="1">
    <source>
        <dbReference type="EMBL" id="AYW90619.1"/>
    </source>
</evidence>
<organism evidence="1 2">
    <name type="scientific">Yersinia pseudotuberculosis</name>
    <dbReference type="NCBI Taxonomy" id="633"/>
    <lineage>
        <taxon>Bacteria</taxon>
        <taxon>Pseudomonadati</taxon>
        <taxon>Pseudomonadota</taxon>
        <taxon>Gammaproteobacteria</taxon>
        <taxon>Enterobacterales</taxon>
        <taxon>Yersiniaceae</taxon>
        <taxon>Yersinia</taxon>
    </lineage>
</organism>
<dbReference type="RefSeq" id="WP_054878162.1">
    <property type="nucleotide sequence ID" value="NZ_AP031361.1"/>
</dbReference>
<accession>A0ABN5R0X7</accession>
<protein>
    <submittedName>
        <fullName evidence="1">Uncharacterized protein</fullName>
    </submittedName>
</protein>
<reference evidence="1" key="1">
    <citation type="submission" date="2018-11" db="EMBL/GenBank/DDBJ databases">
        <title>FDA dAtabase for Regulatory Grade micrObial Sequences (FDA-ARGOS): Supporting development and validation of Infectious Disease Dx tests.</title>
        <authorList>
            <person name="Bliska J."/>
            <person name="Cleland M.-M."/>
            <person name="Tallon L."/>
            <person name="Sadzewicz L."/>
            <person name="Zhao X."/>
            <person name="Vavikolanu K."/>
            <person name="Mehta A."/>
            <person name="Aluvathingal J."/>
            <person name="Nadendla S."/>
            <person name="Yan Y."/>
            <person name="Sichtig H."/>
        </authorList>
    </citation>
    <scope>NUCLEOTIDE SEQUENCE [LARGE SCALE GENOMIC DNA]</scope>
    <source>
        <strain evidence="1">FDAARGOS_581</strain>
    </source>
</reference>
<gene>
    <name evidence="1" type="ORF">EGX47_04260</name>
</gene>
<name>A0ABN5R0X7_YERPU</name>
<sequence length="73" mass="8135">MSKIKIMTITTVIYVTENEGIKQAITSSYHPGAKDFAQEYLKILTRVQPSIISGVVKHVGENMGMNTNTQKNH</sequence>
<evidence type="ECO:0000313" key="2">
    <source>
        <dbReference type="Proteomes" id="UP000268669"/>
    </source>
</evidence>
<dbReference type="Proteomes" id="UP000268669">
    <property type="component" value="Chromosome"/>
</dbReference>
<proteinExistence type="predicted"/>
<keyword evidence="2" id="KW-1185">Reference proteome</keyword>
<dbReference type="EMBL" id="CP033713">
    <property type="protein sequence ID" value="AYW90619.1"/>
    <property type="molecule type" value="Genomic_DNA"/>
</dbReference>